<keyword evidence="2" id="KW-1185">Reference proteome</keyword>
<name>A0ACB9FRQ1_9ASTR</name>
<dbReference type="Proteomes" id="UP001056120">
    <property type="component" value="Linkage Group LG16"/>
</dbReference>
<reference evidence="1 2" key="2">
    <citation type="journal article" date="2022" name="Mol. Ecol. Resour.">
        <title>The genomes of chicory, endive, great burdock and yacon provide insights into Asteraceae paleo-polyploidization history and plant inulin production.</title>
        <authorList>
            <person name="Fan W."/>
            <person name="Wang S."/>
            <person name="Wang H."/>
            <person name="Wang A."/>
            <person name="Jiang F."/>
            <person name="Liu H."/>
            <person name="Zhao H."/>
            <person name="Xu D."/>
            <person name="Zhang Y."/>
        </authorList>
    </citation>
    <scope>NUCLEOTIDE SEQUENCE [LARGE SCALE GENOMIC DNA]</scope>
    <source>
        <strain evidence="2">cv. Yunnan</strain>
        <tissue evidence="1">Leaves</tissue>
    </source>
</reference>
<accession>A0ACB9FRQ1</accession>
<proteinExistence type="predicted"/>
<reference evidence="2" key="1">
    <citation type="journal article" date="2022" name="Mol. Ecol. Resour.">
        <title>The genomes of chicory, endive, great burdock and yacon provide insights into Asteraceae palaeo-polyploidization history and plant inulin production.</title>
        <authorList>
            <person name="Fan W."/>
            <person name="Wang S."/>
            <person name="Wang H."/>
            <person name="Wang A."/>
            <person name="Jiang F."/>
            <person name="Liu H."/>
            <person name="Zhao H."/>
            <person name="Xu D."/>
            <person name="Zhang Y."/>
        </authorList>
    </citation>
    <scope>NUCLEOTIDE SEQUENCE [LARGE SCALE GENOMIC DNA]</scope>
    <source>
        <strain evidence="2">cv. Yunnan</strain>
    </source>
</reference>
<evidence type="ECO:0000313" key="1">
    <source>
        <dbReference type="EMBL" id="KAI3773593.1"/>
    </source>
</evidence>
<organism evidence="1 2">
    <name type="scientific">Smallanthus sonchifolius</name>
    <dbReference type="NCBI Taxonomy" id="185202"/>
    <lineage>
        <taxon>Eukaryota</taxon>
        <taxon>Viridiplantae</taxon>
        <taxon>Streptophyta</taxon>
        <taxon>Embryophyta</taxon>
        <taxon>Tracheophyta</taxon>
        <taxon>Spermatophyta</taxon>
        <taxon>Magnoliopsida</taxon>
        <taxon>eudicotyledons</taxon>
        <taxon>Gunneridae</taxon>
        <taxon>Pentapetalae</taxon>
        <taxon>asterids</taxon>
        <taxon>campanulids</taxon>
        <taxon>Asterales</taxon>
        <taxon>Asteraceae</taxon>
        <taxon>Asteroideae</taxon>
        <taxon>Heliantheae alliance</taxon>
        <taxon>Millerieae</taxon>
        <taxon>Smallanthus</taxon>
    </lineage>
</organism>
<gene>
    <name evidence="1" type="ORF">L1987_48123</name>
</gene>
<evidence type="ECO:0000313" key="2">
    <source>
        <dbReference type="Proteomes" id="UP001056120"/>
    </source>
</evidence>
<protein>
    <submittedName>
        <fullName evidence="1">Uncharacterized protein</fullName>
    </submittedName>
</protein>
<sequence length="286" mass="33189">MSEDTCHFKQKLKRIKKGLWSPEEDQKLFTYITRSGVASWTSVPHLAGLQRCGKSCRLRWLNYLRPGLKRGSFSQQEEDIILHLHQVLGNRWARIAKKLPGRTDNEIKNFWNSWLKKKLIKQGVDPNTHEPILVPKECNKNKTIFASPSSMAMTNELQEAFHMSNNDGLMTPGDKFMRNNLFLDESEMGIDQMWFDCNLLAQYQQMNCDTFIKEESRENSSCTNYSNMINLSAEILMNTTIKYEEWNANEWQELQKVQASNAGDSDTYPMGLLSENLLGEYKSVFH</sequence>
<comment type="caution">
    <text evidence="1">The sequence shown here is derived from an EMBL/GenBank/DDBJ whole genome shotgun (WGS) entry which is preliminary data.</text>
</comment>
<dbReference type="EMBL" id="CM042033">
    <property type="protein sequence ID" value="KAI3773593.1"/>
    <property type="molecule type" value="Genomic_DNA"/>
</dbReference>